<dbReference type="OrthoDB" id="245173at2759"/>
<evidence type="ECO:0000256" key="8">
    <source>
        <dbReference type="ARBA" id="ARBA00031345"/>
    </source>
</evidence>
<dbReference type="PANTHER" id="PTHR21443:SF0">
    <property type="entry name" value="CONSERVED OLIGOMERIC GOLGI COMPLEX SUBUNIT 7"/>
    <property type="match status" value="1"/>
</dbReference>
<keyword evidence="10" id="KW-1185">Reference proteome</keyword>
<keyword evidence="4" id="KW-0813">Transport</keyword>
<evidence type="ECO:0000256" key="7">
    <source>
        <dbReference type="ARBA" id="ARBA00023136"/>
    </source>
</evidence>
<dbReference type="AlphaFoldDB" id="A0A0P1AKJ8"/>
<dbReference type="GO" id="GO:0017119">
    <property type="term" value="C:Golgi transport complex"/>
    <property type="evidence" value="ECO:0007669"/>
    <property type="project" value="InterPro"/>
</dbReference>
<protein>
    <recommendedName>
        <fullName evidence="3">Conserved oligomeric Golgi complex subunit 7</fullName>
    </recommendedName>
    <alternativeName>
        <fullName evidence="8">Component of oligomeric Golgi complex 7</fullName>
    </alternativeName>
</protein>
<dbReference type="GeneID" id="36407020"/>
<evidence type="ECO:0000256" key="3">
    <source>
        <dbReference type="ARBA" id="ARBA00020984"/>
    </source>
</evidence>
<keyword evidence="7" id="KW-0472">Membrane</keyword>
<accession>A0A0P1AKJ8</accession>
<proteinExistence type="inferred from homology"/>
<dbReference type="GO" id="GO:0006890">
    <property type="term" value="P:retrograde vesicle-mediated transport, Golgi to endoplasmic reticulum"/>
    <property type="evidence" value="ECO:0007669"/>
    <property type="project" value="TreeGrafter"/>
</dbReference>
<evidence type="ECO:0000256" key="5">
    <source>
        <dbReference type="ARBA" id="ARBA00022927"/>
    </source>
</evidence>
<evidence type="ECO:0000313" key="10">
    <source>
        <dbReference type="Proteomes" id="UP000054928"/>
    </source>
</evidence>
<sequence>MESDSILLESAASTSADFDAFEWVEKALAAHSGSVASLKSLVPQLTFRSQTLAQALHTSLQQVSLSGPTVQIRLQELQQSVTPLSKQLDNVHEACTSGSVLSASSTATAQDLRHLVTLHEAKCRLQSCSQALTEAAKWGRNVRECFAAVEDPTLLVHVFKSDNDKLKIRKIEDNVADHLADRVREMQTSLDVLKDLPGASDRKQTMNRLCVQIEAAVQPRLAMILEEDDLSDVAPLQWCLDVLGSVAKAYLVREEFCRARPARMHRIWNSYSDMIQLERTEKDENVKTNKMFVKWLEKFYADVLGMLQKESRNARKFFGSDMLLATLVDLLSNTLEPLTESFRDRLERTGCSDSQLQLSQLLRCFNVTRVFASQMVHLFRSVESDPELNVTQNDATMFNAEGILRVVFEPYRLYYTEYARFASEALTDALQQLVPAFHVDNTAKKLKNEIAEEEDQITAEFVSLEDFSQRLEEASEAVWMVVDKSLQQCYEFTGGAAFPEAIEAIGTAVQQFTLALTAMIPSIRKHCKAELNVQAGSLTTESFVASPDWSQFHASLALLRACGFLESQACALDSRVRVRMREQLAQFCGERSNPLSPQSCLRKKTQNNAIIVLADLVDPTKLVATVSKMWLRNEDPNRQAQFHHFEVELLDYPARQSSFDIQKSRYPSASLLDEAQRAVRLWTKEAQRVTFDTVFLPILRTLESLPGNESWQKMPRADSGDLPVFSMLPQDYITTVADLLLSLLPQLEPFAKSNGLENALVASHGAQETCVENEWNRLGQLLDMAPLELTTCQRVFRSDEKDNIQEPSTAMEFVDLWTETVASGTLAALLRMVCSIPMLTDVGAQQLAADLNYFHNVLSAVGGDINFIVDDLRRALDMNLSVHIQHAEELRADRDVPAKQALAKINDCIVAMRRQTLDSSRGISSANA</sequence>
<organism evidence="9 10">
    <name type="scientific">Plasmopara halstedii</name>
    <name type="common">Downy mildew of sunflower</name>
    <dbReference type="NCBI Taxonomy" id="4781"/>
    <lineage>
        <taxon>Eukaryota</taxon>
        <taxon>Sar</taxon>
        <taxon>Stramenopiles</taxon>
        <taxon>Oomycota</taxon>
        <taxon>Peronosporomycetes</taxon>
        <taxon>Peronosporales</taxon>
        <taxon>Peronosporaceae</taxon>
        <taxon>Plasmopara</taxon>
    </lineage>
</organism>
<evidence type="ECO:0000256" key="6">
    <source>
        <dbReference type="ARBA" id="ARBA00023034"/>
    </source>
</evidence>
<dbReference type="GO" id="GO:0000139">
    <property type="term" value="C:Golgi membrane"/>
    <property type="evidence" value="ECO:0007669"/>
    <property type="project" value="UniProtKB-SubCell"/>
</dbReference>
<dbReference type="Proteomes" id="UP000054928">
    <property type="component" value="Unassembled WGS sequence"/>
</dbReference>
<dbReference type="Pfam" id="PF10191">
    <property type="entry name" value="COG7"/>
    <property type="match status" value="1"/>
</dbReference>
<evidence type="ECO:0000256" key="2">
    <source>
        <dbReference type="ARBA" id="ARBA00005831"/>
    </source>
</evidence>
<evidence type="ECO:0000256" key="4">
    <source>
        <dbReference type="ARBA" id="ARBA00022448"/>
    </source>
</evidence>
<dbReference type="GO" id="GO:0007030">
    <property type="term" value="P:Golgi organization"/>
    <property type="evidence" value="ECO:0007669"/>
    <property type="project" value="TreeGrafter"/>
</dbReference>
<evidence type="ECO:0000256" key="1">
    <source>
        <dbReference type="ARBA" id="ARBA00004395"/>
    </source>
</evidence>
<comment type="similarity">
    <text evidence="2">Belongs to the COG7 family.</text>
</comment>
<dbReference type="EMBL" id="CCYD01000553">
    <property type="protein sequence ID" value="CEG41632.1"/>
    <property type="molecule type" value="Genomic_DNA"/>
</dbReference>
<dbReference type="InterPro" id="IPR019335">
    <property type="entry name" value="COG7"/>
</dbReference>
<keyword evidence="6" id="KW-0333">Golgi apparatus</keyword>
<evidence type="ECO:0000313" key="9">
    <source>
        <dbReference type="EMBL" id="CEG41632.1"/>
    </source>
</evidence>
<dbReference type="RefSeq" id="XP_024578001.1">
    <property type="nucleotide sequence ID" value="XM_024727422.1"/>
</dbReference>
<keyword evidence="5" id="KW-0653">Protein transport</keyword>
<dbReference type="PANTHER" id="PTHR21443">
    <property type="entry name" value="CONSERVED OLIGOMERIC GOLGI COMPLEX COMPONENT 7"/>
    <property type="match status" value="1"/>
</dbReference>
<comment type="subcellular location">
    <subcellularLocation>
        <location evidence="1">Golgi apparatus membrane</location>
        <topology evidence="1">Peripheral membrane protein</topology>
    </subcellularLocation>
</comment>
<dbReference type="STRING" id="4781.A0A0P1AKJ8"/>
<dbReference type="OMA" id="LKYYHNC"/>
<name>A0A0P1AKJ8_PLAHL</name>
<dbReference type="GO" id="GO:0006886">
    <property type="term" value="P:intracellular protein transport"/>
    <property type="evidence" value="ECO:0007669"/>
    <property type="project" value="InterPro"/>
</dbReference>
<reference evidence="10" key="1">
    <citation type="submission" date="2014-09" db="EMBL/GenBank/DDBJ databases">
        <authorList>
            <person name="Sharma Rahul"/>
            <person name="Thines Marco"/>
        </authorList>
    </citation>
    <scope>NUCLEOTIDE SEQUENCE [LARGE SCALE GENOMIC DNA]</scope>
</reference>